<dbReference type="AlphaFoldDB" id="G4TYR8"/>
<reference evidence="1 2" key="1">
    <citation type="journal article" date="2011" name="PLoS Pathog.">
        <title>Endophytic Life Strategies Decoded by Genome and Transcriptome Analyses of the Mutualistic Root Symbiont Piriformospora indica.</title>
        <authorList>
            <person name="Zuccaro A."/>
            <person name="Lahrmann U."/>
            <person name="Guldener U."/>
            <person name="Langen G."/>
            <person name="Pfiffi S."/>
            <person name="Biedenkopf D."/>
            <person name="Wong P."/>
            <person name="Samans B."/>
            <person name="Grimm C."/>
            <person name="Basiewicz M."/>
            <person name="Murat C."/>
            <person name="Martin F."/>
            <person name="Kogel K.H."/>
        </authorList>
    </citation>
    <scope>NUCLEOTIDE SEQUENCE [LARGE SCALE GENOMIC DNA]</scope>
    <source>
        <strain evidence="1 2">DSM 11827</strain>
    </source>
</reference>
<protein>
    <submittedName>
        <fullName evidence="1">Uncharacterized protein</fullName>
    </submittedName>
</protein>
<dbReference type="HOGENOM" id="CLU_2484147_0_0_1"/>
<dbReference type="Proteomes" id="UP000007148">
    <property type="component" value="Unassembled WGS sequence"/>
</dbReference>
<gene>
    <name evidence="1" type="ORF">PIIN_10454</name>
</gene>
<keyword evidence="2" id="KW-1185">Reference proteome</keyword>
<organism evidence="1 2">
    <name type="scientific">Serendipita indica (strain DSM 11827)</name>
    <name type="common">Root endophyte fungus</name>
    <name type="synonym">Piriformospora indica</name>
    <dbReference type="NCBI Taxonomy" id="1109443"/>
    <lineage>
        <taxon>Eukaryota</taxon>
        <taxon>Fungi</taxon>
        <taxon>Dikarya</taxon>
        <taxon>Basidiomycota</taxon>
        <taxon>Agaricomycotina</taxon>
        <taxon>Agaricomycetes</taxon>
        <taxon>Sebacinales</taxon>
        <taxon>Serendipitaceae</taxon>
        <taxon>Serendipita</taxon>
    </lineage>
</organism>
<proteinExistence type="predicted"/>
<evidence type="ECO:0000313" key="2">
    <source>
        <dbReference type="Proteomes" id="UP000007148"/>
    </source>
</evidence>
<evidence type="ECO:0000313" key="1">
    <source>
        <dbReference type="EMBL" id="CCA76461.1"/>
    </source>
</evidence>
<name>G4TYR8_SERID</name>
<accession>G4TYR8</accession>
<dbReference type="EMBL" id="CAFZ01000766">
    <property type="protein sequence ID" value="CCA76461.1"/>
    <property type="molecule type" value="Genomic_DNA"/>
</dbReference>
<comment type="caution">
    <text evidence="1">The sequence shown here is derived from an EMBL/GenBank/DDBJ whole genome shotgun (WGS) entry which is preliminary data.</text>
</comment>
<sequence>MPEDENRSKRLVNDTHPQLSRGIPGLLAYCADLKLLPCRLDSDTSHWTIEAASLADAFALRPTESQSRTAAKSSLALCWHLPSDMAR</sequence>
<dbReference type="InParanoid" id="G4TYR8"/>